<evidence type="ECO:0000259" key="3">
    <source>
        <dbReference type="PROSITE" id="PS51782"/>
    </source>
</evidence>
<evidence type="ECO:0000313" key="5">
    <source>
        <dbReference type="Proteomes" id="UP001217500"/>
    </source>
</evidence>
<keyword evidence="5" id="KW-1185">Reference proteome</keyword>
<gene>
    <name evidence="4" type="ORF">PH603_11285</name>
</gene>
<protein>
    <submittedName>
        <fullName evidence="4">Peptidoglycan DD-metalloendopeptidase family protein</fullName>
    </submittedName>
</protein>
<dbReference type="CDD" id="cd00118">
    <property type="entry name" value="LysM"/>
    <property type="match status" value="2"/>
</dbReference>
<accession>A0AAE9XSA6</accession>
<dbReference type="SMART" id="SM00257">
    <property type="entry name" value="LysM"/>
    <property type="match status" value="2"/>
</dbReference>
<dbReference type="PANTHER" id="PTHR21666">
    <property type="entry name" value="PEPTIDASE-RELATED"/>
    <property type="match status" value="1"/>
</dbReference>
<evidence type="ECO:0000256" key="2">
    <source>
        <dbReference type="SAM" id="MobiDB-lite"/>
    </source>
</evidence>
<dbReference type="InterPro" id="IPR018392">
    <property type="entry name" value="LysM"/>
</dbReference>
<dbReference type="Gene3D" id="2.70.70.10">
    <property type="entry name" value="Glucose Permease (Domain IIA)"/>
    <property type="match status" value="1"/>
</dbReference>
<dbReference type="RefSeq" id="WP_289502632.1">
    <property type="nucleotide sequence ID" value="NZ_CP116805.1"/>
</dbReference>
<dbReference type="PROSITE" id="PS51782">
    <property type="entry name" value="LYSM"/>
    <property type="match status" value="2"/>
</dbReference>
<dbReference type="KEGG" id="gso:PH603_11285"/>
<feature type="domain" description="LysM" evidence="3">
    <location>
        <begin position="141"/>
        <end position="185"/>
    </location>
</feature>
<name>A0AAE9XSA6_9PROT</name>
<evidence type="ECO:0000256" key="1">
    <source>
        <dbReference type="ARBA" id="ARBA00038420"/>
    </source>
</evidence>
<evidence type="ECO:0000313" key="4">
    <source>
        <dbReference type="EMBL" id="WCL53120.1"/>
    </source>
</evidence>
<dbReference type="Pfam" id="PF01476">
    <property type="entry name" value="LysM"/>
    <property type="match status" value="2"/>
</dbReference>
<dbReference type="InterPro" id="IPR016047">
    <property type="entry name" value="M23ase_b-sheet_dom"/>
</dbReference>
<dbReference type="InterPro" id="IPR050570">
    <property type="entry name" value="Cell_wall_metabolism_enzyme"/>
</dbReference>
<dbReference type="InterPro" id="IPR036779">
    <property type="entry name" value="LysM_dom_sf"/>
</dbReference>
<dbReference type="AlphaFoldDB" id="A0AAE9XSA6"/>
<feature type="domain" description="LysM" evidence="3">
    <location>
        <begin position="93"/>
        <end position="137"/>
    </location>
</feature>
<reference evidence="4" key="1">
    <citation type="submission" date="2023-01" db="EMBL/GenBank/DDBJ databases">
        <title>The genome sequence of Kordiimonadaceae bacterium 6D33.</title>
        <authorList>
            <person name="Liu Y."/>
        </authorList>
    </citation>
    <scope>NUCLEOTIDE SEQUENCE</scope>
    <source>
        <strain evidence="4">6D33</strain>
    </source>
</reference>
<comment type="similarity">
    <text evidence="1">Belongs to the E.coli NlpD/Haemophilus LppB family.</text>
</comment>
<dbReference type="SUPFAM" id="SSF54106">
    <property type="entry name" value="LysM domain"/>
    <property type="match status" value="1"/>
</dbReference>
<feature type="region of interest" description="Disordered" evidence="2">
    <location>
        <begin position="70"/>
        <end position="93"/>
    </location>
</feature>
<dbReference type="Gene3D" id="3.10.350.10">
    <property type="entry name" value="LysM domain"/>
    <property type="match status" value="2"/>
</dbReference>
<dbReference type="SUPFAM" id="SSF51261">
    <property type="entry name" value="Duplicated hybrid motif"/>
    <property type="match status" value="1"/>
</dbReference>
<dbReference type="EMBL" id="CP116805">
    <property type="protein sequence ID" value="WCL53120.1"/>
    <property type="molecule type" value="Genomic_DNA"/>
</dbReference>
<dbReference type="InterPro" id="IPR011055">
    <property type="entry name" value="Dup_hybrid_motif"/>
</dbReference>
<dbReference type="Proteomes" id="UP001217500">
    <property type="component" value="Chromosome"/>
</dbReference>
<organism evidence="4 5">
    <name type="scientific">Gimibacter soli</name>
    <dbReference type="NCBI Taxonomy" id="3024400"/>
    <lineage>
        <taxon>Bacteria</taxon>
        <taxon>Pseudomonadati</taxon>
        <taxon>Pseudomonadota</taxon>
        <taxon>Alphaproteobacteria</taxon>
        <taxon>Kordiimonadales</taxon>
        <taxon>Temperatibacteraceae</taxon>
        <taxon>Gimibacter</taxon>
    </lineage>
</organism>
<dbReference type="GO" id="GO:0004222">
    <property type="term" value="F:metalloendopeptidase activity"/>
    <property type="evidence" value="ECO:0007669"/>
    <property type="project" value="TreeGrafter"/>
</dbReference>
<sequence length="370" mass="39269">MRLGASIGKIQAWRGLVGLALALPLAACFGSGGGYTRPEDIKPVYDIRNSPVPVPYPKFKPAQVPSRYAAPYEPSEAGTSPIPVTPTPLPSSGIERVGPGDTLYAISRRTGVPVRDLISANRLSPPYRLAVGQEIRVPSVQVHVVAKGDTGYSISRAYGVNLADLMALNDVRPPYNLTIGQRLSLPGGAEAEVVTPATPSTVPSEDGGGTYAERRRETEVVGRVTAAPPPRRSSTFTWPLTGTIVARYGPTGSGQHNDGINIVAPVGTPVKAAEDGVVVYASNALAGYGNLLLVKHSGGWITAYAHNERLLVRQGQKVTRGQVVARVGNTGGVREPQLHFEIRQGRQALDPLRFLERQRAEAEASAIAAR</sequence>
<dbReference type="PANTHER" id="PTHR21666:SF263">
    <property type="entry name" value="MUREIN HYDROLASE ACTIVATOR NLPD"/>
    <property type="match status" value="1"/>
</dbReference>
<dbReference type="Pfam" id="PF01551">
    <property type="entry name" value="Peptidase_M23"/>
    <property type="match status" value="1"/>
</dbReference>
<dbReference type="CDD" id="cd12797">
    <property type="entry name" value="M23_peptidase"/>
    <property type="match status" value="1"/>
</dbReference>
<proteinExistence type="inferred from homology"/>